<dbReference type="InterPro" id="IPR019734">
    <property type="entry name" value="TPR_rpt"/>
</dbReference>
<feature type="repeat" description="TPR" evidence="4">
    <location>
        <begin position="208"/>
        <end position="241"/>
    </location>
</feature>
<dbReference type="EMBL" id="JAAGRQ010000099">
    <property type="protein sequence ID" value="NDY58403.1"/>
    <property type="molecule type" value="Genomic_DNA"/>
</dbReference>
<dbReference type="RefSeq" id="WP_163303476.1">
    <property type="nucleotide sequence ID" value="NZ_JAAGRQ010000099.1"/>
</dbReference>
<name>A0A7K3NRG0_9BACT</name>
<dbReference type="CDD" id="cd00761">
    <property type="entry name" value="Glyco_tranf_GTA_type"/>
    <property type="match status" value="1"/>
</dbReference>
<evidence type="ECO:0000256" key="2">
    <source>
        <dbReference type="ARBA" id="ARBA00022676"/>
    </source>
</evidence>
<keyword evidence="3 6" id="KW-0808">Transferase</keyword>
<dbReference type="PROSITE" id="PS50005">
    <property type="entry name" value="TPR"/>
    <property type="match status" value="1"/>
</dbReference>
<dbReference type="SUPFAM" id="SSF48452">
    <property type="entry name" value="TPR-like"/>
    <property type="match status" value="1"/>
</dbReference>
<dbReference type="SUPFAM" id="SSF53448">
    <property type="entry name" value="Nucleotide-diphospho-sugar transferases"/>
    <property type="match status" value="1"/>
</dbReference>
<evidence type="ECO:0000313" key="7">
    <source>
        <dbReference type="Proteomes" id="UP000469724"/>
    </source>
</evidence>
<dbReference type="AlphaFoldDB" id="A0A7K3NRG0"/>
<evidence type="ECO:0000256" key="3">
    <source>
        <dbReference type="ARBA" id="ARBA00022679"/>
    </source>
</evidence>
<evidence type="ECO:0000256" key="1">
    <source>
        <dbReference type="ARBA" id="ARBA00006739"/>
    </source>
</evidence>
<dbReference type="Gene3D" id="3.90.550.10">
    <property type="entry name" value="Spore Coat Polysaccharide Biosynthesis Protein SpsA, Chain A"/>
    <property type="match status" value="1"/>
</dbReference>
<dbReference type="InterPro" id="IPR029044">
    <property type="entry name" value="Nucleotide-diphossugar_trans"/>
</dbReference>
<evidence type="ECO:0000259" key="5">
    <source>
        <dbReference type="Pfam" id="PF00535"/>
    </source>
</evidence>
<comment type="similarity">
    <text evidence="1">Belongs to the glycosyltransferase 2 family.</text>
</comment>
<keyword evidence="7" id="KW-1185">Reference proteome</keyword>
<gene>
    <name evidence="6" type="ORF">G3N56_16850</name>
</gene>
<dbReference type="Proteomes" id="UP000469724">
    <property type="component" value="Unassembled WGS sequence"/>
</dbReference>
<dbReference type="PANTHER" id="PTHR43179">
    <property type="entry name" value="RHAMNOSYLTRANSFERASE WBBL"/>
    <property type="match status" value="1"/>
</dbReference>
<evidence type="ECO:0000313" key="6">
    <source>
        <dbReference type="EMBL" id="NDY58403.1"/>
    </source>
</evidence>
<reference evidence="6 7" key="1">
    <citation type="submission" date="2020-02" db="EMBL/GenBank/DDBJ databases">
        <title>Comparative genomics of sulfur disproportionating microorganisms.</title>
        <authorList>
            <person name="Ward L.M."/>
            <person name="Bertran E."/>
            <person name="Johnston D.T."/>
        </authorList>
    </citation>
    <scope>NUCLEOTIDE SEQUENCE [LARGE SCALE GENOMIC DNA]</scope>
    <source>
        <strain evidence="6 7">DSM 3696</strain>
    </source>
</reference>
<feature type="domain" description="Glycosyltransferase 2-like" evidence="5">
    <location>
        <begin position="270"/>
        <end position="400"/>
    </location>
</feature>
<accession>A0A7K3NRG0</accession>
<dbReference type="GO" id="GO:0016757">
    <property type="term" value="F:glycosyltransferase activity"/>
    <property type="evidence" value="ECO:0007669"/>
    <property type="project" value="UniProtKB-KW"/>
</dbReference>
<organism evidence="6 7">
    <name type="scientific">Desulfolutivibrio sulfodismutans</name>
    <dbReference type="NCBI Taxonomy" id="63561"/>
    <lineage>
        <taxon>Bacteria</taxon>
        <taxon>Pseudomonadati</taxon>
        <taxon>Thermodesulfobacteriota</taxon>
        <taxon>Desulfovibrionia</taxon>
        <taxon>Desulfovibrionales</taxon>
        <taxon>Desulfovibrionaceae</taxon>
        <taxon>Desulfolutivibrio</taxon>
    </lineage>
</organism>
<protein>
    <submittedName>
        <fullName evidence="6">Glycosyltransferase family 2 protein</fullName>
    </submittedName>
</protein>
<sequence>MAQSAENVQPTGIAGEMFALSLDEACLYYKNYLNNFQVDLPLAVNFISRVSGEPGASRSPVVRPILEQAVKSAVNLAPLDPDVLQIGLNSGLAPGAEVVLKIIQATHVEHETFKEMRKAPFKQFHADLRRACIAVLGKHPMAVRFADMLLSLDLFAGTPPCEPLSRFNCPKALRLIWDKRLFDHFATLGHDEAAWPLWERLKSQINEPIALARAAEMHRRAGQTEAAVALYERAFDLDPWQRPYALRAKALRHPFVLDAGLLTAKNVCVYLYSYNKATILGETLESLAATDIGPARIKVLLNGCTDDSAAVVAKARGLFPNNDFEIIELPVNIGAPAARNWLLSQPTTRECDYVAFLDDDIYLQPDWLSHMLTVAESDPKIGNVGCKVVFPGTYQLLQYLYRHVSFCTEEAIRASIPVPYMQYDIGLYDVIRETRVVMGCQHLLRVASLADAPWFDIRYSPSQIDDTDHDLQLCLAGWKVMYCGTVTCVHRQNSGTSLRSKLDIPAQGSIMGNDVKFHYKWLERMDEMRRLDSLSLNT</sequence>
<keyword evidence="2" id="KW-0328">Glycosyltransferase</keyword>
<dbReference type="InterPro" id="IPR011990">
    <property type="entry name" value="TPR-like_helical_dom_sf"/>
</dbReference>
<dbReference type="PANTHER" id="PTHR43179:SF12">
    <property type="entry name" value="GALACTOFURANOSYLTRANSFERASE GLFT2"/>
    <property type="match status" value="1"/>
</dbReference>
<proteinExistence type="inferred from homology"/>
<dbReference type="InterPro" id="IPR001173">
    <property type="entry name" value="Glyco_trans_2-like"/>
</dbReference>
<evidence type="ECO:0000256" key="4">
    <source>
        <dbReference type="PROSITE-ProRule" id="PRU00339"/>
    </source>
</evidence>
<dbReference type="Pfam" id="PF00535">
    <property type="entry name" value="Glycos_transf_2"/>
    <property type="match status" value="1"/>
</dbReference>
<comment type="caution">
    <text evidence="6">The sequence shown here is derived from an EMBL/GenBank/DDBJ whole genome shotgun (WGS) entry which is preliminary data.</text>
</comment>
<keyword evidence="4" id="KW-0802">TPR repeat</keyword>